<dbReference type="GO" id="GO:0045892">
    <property type="term" value="P:negative regulation of DNA-templated transcription"/>
    <property type="evidence" value="ECO:0007669"/>
    <property type="project" value="InterPro"/>
</dbReference>
<dbReference type="GO" id="GO:0044781">
    <property type="term" value="P:bacterial-type flagellum organization"/>
    <property type="evidence" value="ECO:0007669"/>
    <property type="project" value="UniProtKB-KW"/>
</dbReference>
<evidence type="ECO:0000313" key="10">
    <source>
        <dbReference type="Proteomes" id="UP000199300"/>
    </source>
</evidence>
<evidence type="ECO:0000256" key="7">
    <source>
        <dbReference type="SAM" id="MobiDB-lite"/>
    </source>
</evidence>
<keyword evidence="10" id="KW-1185">Reference proteome</keyword>
<comment type="similarity">
    <text evidence="1">Belongs to the FlgM family.</text>
</comment>
<dbReference type="Proteomes" id="UP000199300">
    <property type="component" value="Unassembled WGS sequence"/>
</dbReference>
<dbReference type="InterPro" id="IPR031316">
    <property type="entry name" value="FlgM_C"/>
</dbReference>
<name>A0A1H8QYU9_9BACI</name>
<evidence type="ECO:0000256" key="2">
    <source>
        <dbReference type="ARBA" id="ARBA00017823"/>
    </source>
</evidence>
<feature type="compositionally biased region" description="Polar residues" evidence="7">
    <location>
        <begin position="1"/>
        <end position="16"/>
    </location>
</feature>
<keyword evidence="6" id="KW-0804">Transcription</keyword>
<sequence>MKIQGTNQPNKVNPYQAQFDKQKQLKTHNKAKADQLQISEQAKKMQESDQVHPTREARVEALRQEVEADRYQIKPDLIAKKLLQYWK</sequence>
<dbReference type="RefSeq" id="WP_091498815.1">
    <property type="nucleotide sequence ID" value="NZ_FODJ01000009.1"/>
</dbReference>
<accession>A0A1H8QYU9</accession>
<dbReference type="AlphaFoldDB" id="A0A1H8QYU9"/>
<feature type="region of interest" description="Disordered" evidence="7">
    <location>
        <begin position="1"/>
        <end position="54"/>
    </location>
</feature>
<keyword evidence="4" id="KW-1005">Bacterial flagellum biogenesis</keyword>
<evidence type="ECO:0000256" key="5">
    <source>
        <dbReference type="ARBA" id="ARBA00023015"/>
    </source>
</evidence>
<dbReference type="SUPFAM" id="SSF101498">
    <property type="entry name" value="Anti-sigma factor FlgM"/>
    <property type="match status" value="1"/>
</dbReference>
<feature type="domain" description="Anti-sigma-28 factor FlgM C-terminal" evidence="8">
    <location>
        <begin position="34"/>
        <end position="84"/>
    </location>
</feature>
<proteinExistence type="inferred from homology"/>
<keyword evidence="3" id="KW-0678">Repressor</keyword>
<feature type="compositionally biased region" description="Basic and acidic residues" evidence="7">
    <location>
        <begin position="41"/>
        <end position="54"/>
    </location>
</feature>
<keyword evidence="5" id="KW-0805">Transcription regulation</keyword>
<dbReference type="EMBL" id="FODJ01000009">
    <property type="protein sequence ID" value="SEO59034.1"/>
    <property type="molecule type" value="Genomic_DNA"/>
</dbReference>
<evidence type="ECO:0000259" key="8">
    <source>
        <dbReference type="Pfam" id="PF04316"/>
    </source>
</evidence>
<dbReference type="NCBIfam" id="TIGR03824">
    <property type="entry name" value="FlgM_jcvi"/>
    <property type="match status" value="1"/>
</dbReference>
<dbReference type="OrthoDB" id="2991036at2"/>
<evidence type="ECO:0000313" key="9">
    <source>
        <dbReference type="EMBL" id="SEO59034.1"/>
    </source>
</evidence>
<dbReference type="STRING" id="872970.SAMN04488134_10986"/>
<evidence type="ECO:0000256" key="3">
    <source>
        <dbReference type="ARBA" id="ARBA00022491"/>
    </source>
</evidence>
<dbReference type="InterPro" id="IPR007412">
    <property type="entry name" value="FlgM"/>
</dbReference>
<gene>
    <name evidence="9" type="ORF">SAMN04488134_10986</name>
</gene>
<organism evidence="9 10">
    <name type="scientific">Amphibacillus marinus</name>
    <dbReference type="NCBI Taxonomy" id="872970"/>
    <lineage>
        <taxon>Bacteria</taxon>
        <taxon>Bacillati</taxon>
        <taxon>Bacillota</taxon>
        <taxon>Bacilli</taxon>
        <taxon>Bacillales</taxon>
        <taxon>Bacillaceae</taxon>
        <taxon>Amphibacillus</taxon>
    </lineage>
</organism>
<dbReference type="Pfam" id="PF04316">
    <property type="entry name" value="FlgM"/>
    <property type="match status" value="1"/>
</dbReference>
<evidence type="ECO:0000256" key="4">
    <source>
        <dbReference type="ARBA" id="ARBA00022795"/>
    </source>
</evidence>
<evidence type="ECO:0000256" key="1">
    <source>
        <dbReference type="ARBA" id="ARBA00005322"/>
    </source>
</evidence>
<protein>
    <recommendedName>
        <fullName evidence="2">Negative regulator of flagellin synthesis</fullName>
    </recommendedName>
</protein>
<evidence type="ECO:0000256" key="6">
    <source>
        <dbReference type="ARBA" id="ARBA00023163"/>
    </source>
</evidence>
<reference evidence="9 10" key="1">
    <citation type="submission" date="2016-10" db="EMBL/GenBank/DDBJ databases">
        <authorList>
            <person name="de Groot N.N."/>
        </authorList>
    </citation>
    <scope>NUCLEOTIDE SEQUENCE [LARGE SCALE GENOMIC DNA]</scope>
    <source>
        <strain evidence="9 10">CGMCC 1.10434</strain>
    </source>
</reference>
<dbReference type="InterPro" id="IPR035890">
    <property type="entry name" value="Anti-sigma-28_factor_FlgM_sf"/>
</dbReference>